<dbReference type="CDD" id="cd22784">
    <property type="entry name" value="DPBB_MltA_YuiC-like"/>
    <property type="match status" value="1"/>
</dbReference>
<gene>
    <name evidence="2" type="ORF">Thini_2836</name>
</gene>
<dbReference type="RefSeq" id="WP_002709276.1">
    <property type="nucleotide sequence ID" value="NZ_JH651384.1"/>
</dbReference>
<feature type="signal peptide" evidence="1">
    <location>
        <begin position="1"/>
        <end position="23"/>
    </location>
</feature>
<accession>A0A656HIZ8</accession>
<dbReference type="Proteomes" id="UP000005317">
    <property type="component" value="Unassembled WGS sequence"/>
</dbReference>
<keyword evidence="3" id="KW-1185">Reference proteome</keyword>
<dbReference type="AlphaFoldDB" id="A0A656HIZ8"/>
<keyword evidence="1" id="KW-0732">Signal</keyword>
<feature type="chain" id="PRO_5024881136" description="3D domain-containing protein" evidence="1">
    <location>
        <begin position="24"/>
        <end position="130"/>
    </location>
</feature>
<evidence type="ECO:0008006" key="4">
    <source>
        <dbReference type="Google" id="ProtNLM"/>
    </source>
</evidence>
<evidence type="ECO:0000313" key="2">
    <source>
        <dbReference type="EMBL" id="EIJ35370.1"/>
    </source>
</evidence>
<reference evidence="3" key="1">
    <citation type="journal article" date="2011" name="Stand. Genomic Sci.">
        <title>Genome sequence of the filamentous, gliding Thiothrix nivea neotype strain (JP2(T)).</title>
        <authorList>
            <person name="Lapidus A."/>
            <person name="Nolan M."/>
            <person name="Lucas S."/>
            <person name="Glavina Del Rio T."/>
            <person name="Tice H."/>
            <person name="Cheng J.F."/>
            <person name="Tapia R."/>
            <person name="Han C."/>
            <person name="Goodwin L."/>
            <person name="Pitluck S."/>
            <person name="Liolios K."/>
            <person name="Pagani I."/>
            <person name="Ivanova N."/>
            <person name="Huntemann M."/>
            <person name="Mavromatis K."/>
            <person name="Mikhailova N."/>
            <person name="Pati A."/>
            <person name="Chen A."/>
            <person name="Palaniappan K."/>
            <person name="Land M."/>
            <person name="Brambilla E.M."/>
            <person name="Rohde M."/>
            <person name="Abt B."/>
            <person name="Verbarg S."/>
            <person name="Goker M."/>
            <person name="Bristow J."/>
            <person name="Eisen J.A."/>
            <person name="Markowitz V."/>
            <person name="Hugenholtz P."/>
            <person name="Kyrpides N.C."/>
            <person name="Klenk H.P."/>
            <person name="Woyke T."/>
        </authorList>
    </citation>
    <scope>NUCLEOTIDE SEQUENCE [LARGE SCALE GENOMIC DNA]</scope>
    <source>
        <strain evidence="3">ATCC 35100 / DSM 5205 / JP2</strain>
    </source>
</reference>
<dbReference type="EMBL" id="JH651384">
    <property type="protein sequence ID" value="EIJ35370.1"/>
    <property type="molecule type" value="Genomic_DNA"/>
</dbReference>
<name>A0A656HIZ8_THINJ</name>
<protein>
    <recommendedName>
        <fullName evidence="4">3D domain-containing protein</fullName>
    </recommendedName>
</protein>
<evidence type="ECO:0000256" key="1">
    <source>
        <dbReference type="SAM" id="SignalP"/>
    </source>
</evidence>
<sequence length="130" mass="14509" precursor="true">MLTVTRLLTVALLSIGLAGAAFAGKERPNNSLKVTATAYNSLSRQTDSTPNIAAWGDKLNPGMKAIAVSKDLLKQYGLSRGSKVKIKGLEGEYVVLDKMHPRWRKKIDIYMGKDRRKALRWGKRTVTIHW</sequence>
<organism evidence="2 3">
    <name type="scientific">Thiothrix nivea (strain ATCC 35100 / DSM 5205 / JP2)</name>
    <dbReference type="NCBI Taxonomy" id="870187"/>
    <lineage>
        <taxon>Bacteria</taxon>
        <taxon>Pseudomonadati</taxon>
        <taxon>Pseudomonadota</taxon>
        <taxon>Gammaproteobacteria</taxon>
        <taxon>Thiotrichales</taxon>
        <taxon>Thiotrichaceae</taxon>
        <taxon>Thiothrix</taxon>
    </lineage>
</organism>
<dbReference type="OrthoDB" id="5624888at2"/>
<proteinExistence type="predicted"/>
<evidence type="ECO:0000313" key="3">
    <source>
        <dbReference type="Proteomes" id="UP000005317"/>
    </source>
</evidence>